<dbReference type="Proteomes" id="UP000094527">
    <property type="component" value="Unassembled WGS sequence"/>
</dbReference>
<gene>
    <name evidence="1" type="ORF">Ocin01_01451</name>
</gene>
<name>A0A1D2NJ28_ORCCI</name>
<protein>
    <submittedName>
        <fullName evidence="1">Uncharacterized protein</fullName>
    </submittedName>
</protein>
<evidence type="ECO:0000313" key="2">
    <source>
        <dbReference type="Proteomes" id="UP000094527"/>
    </source>
</evidence>
<evidence type="ECO:0000313" key="1">
    <source>
        <dbReference type="EMBL" id="ODN05237.1"/>
    </source>
</evidence>
<dbReference type="AlphaFoldDB" id="A0A1D2NJ28"/>
<organism evidence="1 2">
    <name type="scientific">Orchesella cincta</name>
    <name type="common">Springtail</name>
    <name type="synonym">Podura cincta</name>
    <dbReference type="NCBI Taxonomy" id="48709"/>
    <lineage>
        <taxon>Eukaryota</taxon>
        <taxon>Metazoa</taxon>
        <taxon>Ecdysozoa</taxon>
        <taxon>Arthropoda</taxon>
        <taxon>Hexapoda</taxon>
        <taxon>Collembola</taxon>
        <taxon>Entomobryomorpha</taxon>
        <taxon>Entomobryoidea</taxon>
        <taxon>Orchesellidae</taxon>
        <taxon>Orchesellinae</taxon>
        <taxon>Orchesella</taxon>
    </lineage>
</organism>
<accession>A0A1D2NJ28</accession>
<sequence length="155" mass="18009">MDFFVYNNYANKLDEYEVILKKHCEVLHSTEEFRVNRWEQVQLAGLFGIKSKFGNLFIRVRIVQINRNTMQITYWAVDEGFFSECEPNDLIFLNDNCVALEMLVVPGVFDSDPTPAQLQKFQDGKHYCLAQVMQPKLRCDSAPRKVVLTAPRPSQ</sequence>
<comment type="caution">
    <text evidence="1">The sequence shown here is derived from an EMBL/GenBank/DDBJ whole genome shotgun (WGS) entry which is preliminary data.</text>
</comment>
<keyword evidence="2" id="KW-1185">Reference proteome</keyword>
<proteinExistence type="predicted"/>
<reference evidence="1 2" key="1">
    <citation type="journal article" date="2016" name="Genome Biol. Evol.">
        <title>Gene Family Evolution Reflects Adaptation to Soil Environmental Stressors in the Genome of the Collembolan Orchesella cincta.</title>
        <authorList>
            <person name="Faddeeva-Vakhrusheva A."/>
            <person name="Derks M.F."/>
            <person name="Anvar S.Y."/>
            <person name="Agamennone V."/>
            <person name="Suring W."/>
            <person name="Smit S."/>
            <person name="van Straalen N.M."/>
            <person name="Roelofs D."/>
        </authorList>
    </citation>
    <scope>NUCLEOTIDE SEQUENCE [LARGE SCALE GENOMIC DNA]</scope>
    <source>
        <tissue evidence="1">Mixed pool</tissue>
    </source>
</reference>
<dbReference type="EMBL" id="LJIJ01000027">
    <property type="protein sequence ID" value="ODN05237.1"/>
    <property type="molecule type" value="Genomic_DNA"/>
</dbReference>